<evidence type="ECO:0000313" key="5">
    <source>
        <dbReference type="EMBL" id="MET3580523.1"/>
    </source>
</evidence>
<gene>
    <name evidence="5" type="ORF">ABID19_003562</name>
</gene>
<keyword evidence="4" id="KW-0862">Zinc</keyword>
<dbReference type="Proteomes" id="UP001549204">
    <property type="component" value="Unassembled WGS sequence"/>
</dbReference>
<organism evidence="5 6">
    <name type="scientific">Mesorhizobium robiniae</name>
    <dbReference type="NCBI Taxonomy" id="559315"/>
    <lineage>
        <taxon>Bacteria</taxon>
        <taxon>Pseudomonadati</taxon>
        <taxon>Pseudomonadota</taxon>
        <taxon>Alphaproteobacteria</taxon>
        <taxon>Hyphomicrobiales</taxon>
        <taxon>Phyllobacteriaceae</taxon>
        <taxon>Mesorhizobium</taxon>
    </lineage>
</organism>
<dbReference type="PANTHER" id="PTHR37418:SF2">
    <property type="entry name" value="3-KETO-5-AMINOHEXANOATE CLEAVAGE ENZYME"/>
    <property type="match status" value="1"/>
</dbReference>
<comment type="cofactor">
    <cofactor evidence="1">
        <name>Zn(2+)</name>
        <dbReference type="ChEBI" id="CHEBI:29105"/>
    </cofactor>
</comment>
<evidence type="ECO:0000256" key="3">
    <source>
        <dbReference type="ARBA" id="ARBA00022723"/>
    </source>
</evidence>
<dbReference type="InterPro" id="IPR008567">
    <property type="entry name" value="BKACE"/>
</dbReference>
<keyword evidence="6" id="KW-1185">Reference proteome</keyword>
<evidence type="ECO:0000313" key="6">
    <source>
        <dbReference type="Proteomes" id="UP001549204"/>
    </source>
</evidence>
<reference evidence="5 6" key="1">
    <citation type="submission" date="2024-06" db="EMBL/GenBank/DDBJ databases">
        <title>Genomic Encyclopedia of Type Strains, Phase IV (KMG-IV): sequencing the most valuable type-strain genomes for metagenomic binning, comparative biology and taxonomic classification.</title>
        <authorList>
            <person name="Goeker M."/>
        </authorList>
    </citation>
    <scope>NUCLEOTIDE SEQUENCE [LARGE SCALE GENOMIC DNA]</scope>
    <source>
        <strain evidence="5 6">DSM 100022</strain>
    </source>
</reference>
<evidence type="ECO:0000256" key="4">
    <source>
        <dbReference type="ARBA" id="ARBA00022833"/>
    </source>
</evidence>
<accession>A0ABV2GQF2</accession>
<evidence type="ECO:0000256" key="1">
    <source>
        <dbReference type="ARBA" id="ARBA00001947"/>
    </source>
</evidence>
<keyword evidence="3" id="KW-0479">Metal-binding</keyword>
<dbReference type="EMBL" id="JBEPMC010000006">
    <property type="protein sequence ID" value="MET3580523.1"/>
    <property type="molecule type" value="Genomic_DNA"/>
</dbReference>
<name>A0ABV2GQF2_9HYPH</name>
<dbReference type="Gene3D" id="3.20.20.70">
    <property type="entry name" value="Aldolase class I"/>
    <property type="match status" value="1"/>
</dbReference>
<proteinExistence type="predicted"/>
<dbReference type="PANTHER" id="PTHR37418">
    <property type="entry name" value="3-KETO-5-AMINOHEXANOATE CLEAVAGE ENZYME-RELATED"/>
    <property type="match status" value="1"/>
</dbReference>
<comment type="caution">
    <text evidence="5">The sequence shown here is derived from an EMBL/GenBank/DDBJ whole genome shotgun (WGS) entry which is preliminary data.</text>
</comment>
<dbReference type="Pfam" id="PF05853">
    <property type="entry name" value="BKACE"/>
    <property type="match status" value="1"/>
</dbReference>
<dbReference type="InterPro" id="IPR013785">
    <property type="entry name" value="Aldolase_TIM"/>
</dbReference>
<keyword evidence="2" id="KW-0808">Transferase</keyword>
<sequence>MTVDSDVTGPGLVAPTAIAVAPNGGRRGKEDHPALPIGPEELARTAAACLEAGAAMIHAHVRDRDGGHLLDAHAYRETTKAIRDAVGERLIIQITSEAIGRYQPAEQMAVVRATRPEAVSLALRELVPDAAHETAFAEFLWWLKSERIAPQIILYAPEEASALAALQQRGLVPFDDIPVLYVLGRYTPGQVSRPADLLPFLAQDRPRFAHWMVCAFGRNEIACVTAGALLGGHARVGFENNFALTDGTIAKDNAALISATKRALTACGIRTAQADDLRAAWSIQR</sequence>
<protein>
    <submittedName>
        <fullName evidence="5">Uncharacterized protein (DUF849 family)</fullName>
    </submittedName>
</protein>
<dbReference type="RefSeq" id="WP_354492255.1">
    <property type="nucleotide sequence ID" value="NZ_JBEPMC010000006.1"/>
</dbReference>
<evidence type="ECO:0000256" key="2">
    <source>
        <dbReference type="ARBA" id="ARBA00022679"/>
    </source>
</evidence>